<dbReference type="Proteomes" id="UP000192247">
    <property type="component" value="Unassembled WGS sequence"/>
</dbReference>
<keyword evidence="2" id="KW-1185">Reference proteome</keyword>
<name>A0A1V9WYA0_9ACAR</name>
<organism evidence="1 2">
    <name type="scientific">Tropilaelaps mercedesae</name>
    <dbReference type="NCBI Taxonomy" id="418985"/>
    <lineage>
        <taxon>Eukaryota</taxon>
        <taxon>Metazoa</taxon>
        <taxon>Ecdysozoa</taxon>
        <taxon>Arthropoda</taxon>
        <taxon>Chelicerata</taxon>
        <taxon>Arachnida</taxon>
        <taxon>Acari</taxon>
        <taxon>Parasitiformes</taxon>
        <taxon>Mesostigmata</taxon>
        <taxon>Gamasina</taxon>
        <taxon>Dermanyssoidea</taxon>
        <taxon>Laelapidae</taxon>
        <taxon>Tropilaelaps</taxon>
    </lineage>
</organism>
<sequence length="143" mass="16491">SIYCPCTQHGYSRAITYRSCQIIDVQTALDTACRLQRRGDVGVVFPLGKLLLGKRRQSDICITLCGSASERRLGACRIHSKLHRADTFPCLLCRFLFWLVDNQRFRCTRQGSRWSSVGSSRFEMLVRLAWILLFMKPHLARRP</sequence>
<protein>
    <submittedName>
        <fullName evidence="1">Uncharacterized protein</fullName>
    </submittedName>
</protein>
<dbReference type="AlphaFoldDB" id="A0A1V9WYA0"/>
<comment type="caution">
    <text evidence="1">The sequence shown here is derived from an EMBL/GenBank/DDBJ whole genome shotgun (WGS) entry which is preliminary data.</text>
</comment>
<gene>
    <name evidence="1" type="ORF">BIW11_14288</name>
</gene>
<accession>A0A1V9WYA0</accession>
<dbReference type="EMBL" id="MNPL01033311">
    <property type="protein sequence ID" value="OQR66234.1"/>
    <property type="molecule type" value="Genomic_DNA"/>
</dbReference>
<evidence type="ECO:0000313" key="2">
    <source>
        <dbReference type="Proteomes" id="UP000192247"/>
    </source>
</evidence>
<evidence type="ECO:0000313" key="1">
    <source>
        <dbReference type="EMBL" id="OQR66234.1"/>
    </source>
</evidence>
<proteinExistence type="predicted"/>
<reference evidence="1 2" key="1">
    <citation type="journal article" date="2017" name="Gigascience">
        <title>Draft genome of the honey bee ectoparasitic mite, Tropilaelaps mercedesae, is shaped by the parasitic life history.</title>
        <authorList>
            <person name="Dong X."/>
            <person name="Armstrong S.D."/>
            <person name="Xia D."/>
            <person name="Makepeace B.L."/>
            <person name="Darby A.C."/>
            <person name="Kadowaki T."/>
        </authorList>
    </citation>
    <scope>NUCLEOTIDE SEQUENCE [LARGE SCALE GENOMIC DNA]</scope>
    <source>
        <strain evidence="1">Wuxi-XJTLU</strain>
    </source>
</reference>
<dbReference type="InParanoid" id="A0A1V9WYA0"/>
<feature type="non-terminal residue" evidence="1">
    <location>
        <position position="1"/>
    </location>
</feature>